<organism evidence="2 3">
    <name type="scientific">Portunus trituberculatus</name>
    <name type="common">Swimming crab</name>
    <name type="synonym">Neptunus trituberculatus</name>
    <dbReference type="NCBI Taxonomy" id="210409"/>
    <lineage>
        <taxon>Eukaryota</taxon>
        <taxon>Metazoa</taxon>
        <taxon>Ecdysozoa</taxon>
        <taxon>Arthropoda</taxon>
        <taxon>Crustacea</taxon>
        <taxon>Multicrustacea</taxon>
        <taxon>Malacostraca</taxon>
        <taxon>Eumalacostraca</taxon>
        <taxon>Eucarida</taxon>
        <taxon>Decapoda</taxon>
        <taxon>Pleocyemata</taxon>
        <taxon>Brachyura</taxon>
        <taxon>Eubrachyura</taxon>
        <taxon>Portunoidea</taxon>
        <taxon>Portunidae</taxon>
        <taxon>Portuninae</taxon>
        <taxon>Portunus</taxon>
    </lineage>
</organism>
<dbReference type="AlphaFoldDB" id="A0A5B7G2A2"/>
<evidence type="ECO:0000313" key="3">
    <source>
        <dbReference type="Proteomes" id="UP000324222"/>
    </source>
</evidence>
<proteinExistence type="predicted"/>
<comment type="caution">
    <text evidence="2">The sequence shown here is derived from an EMBL/GenBank/DDBJ whole genome shotgun (WGS) entry which is preliminary data.</text>
</comment>
<accession>A0A5B7G2A2</accession>
<name>A0A5B7G2A2_PORTR</name>
<dbReference type="EMBL" id="VSRR010012185">
    <property type="protein sequence ID" value="MPC54200.1"/>
    <property type="molecule type" value="Genomic_DNA"/>
</dbReference>
<sequence>MRPSTEGPEVSNLESIKSITLQLVKGGLQNGDPRKLVLKVVDDEFRYPITSDALQNVSQVSPTPHCGAPTTPVTSQ</sequence>
<evidence type="ECO:0000313" key="2">
    <source>
        <dbReference type="EMBL" id="MPC54200.1"/>
    </source>
</evidence>
<reference evidence="2 3" key="1">
    <citation type="submission" date="2019-05" db="EMBL/GenBank/DDBJ databases">
        <title>Another draft genome of Portunus trituberculatus and its Hox gene families provides insights of decapod evolution.</title>
        <authorList>
            <person name="Jeong J.-H."/>
            <person name="Song I."/>
            <person name="Kim S."/>
            <person name="Choi T."/>
            <person name="Kim D."/>
            <person name="Ryu S."/>
            <person name="Kim W."/>
        </authorList>
    </citation>
    <scope>NUCLEOTIDE SEQUENCE [LARGE SCALE GENOMIC DNA]</scope>
    <source>
        <tissue evidence="2">Muscle</tissue>
    </source>
</reference>
<dbReference type="Proteomes" id="UP000324222">
    <property type="component" value="Unassembled WGS sequence"/>
</dbReference>
<gene>
    <name evidence="2" type="ORF">E2C01_048108</name>
</gene>
<protein>
    <submittedName>
        <fullName evidence="2">Uncharacterized protein</fullName>
    </submittedName>
</protein>
<evidence type="ECO:0000256" key="1">
    <source>
        <dbReference type="SAM" id="MobiDB-lite"/>
    </source>
</evidence>
<feature type="region of interest" description="Disordered" evidence="1">
    <location>
        <begin position="56"/>
        <end position="76"/>
    </location>
</feature>
<keyword evidence="3" id="KW-1185">Reference proteome</keyword>